<evidence type="ECO:0000313" key="9">
    <source>
        <dbReference type="Proteomes" id="UP001280121"/>
    </source>
</evidence>
<keyword evidence="9" id="KW-1185">Reference proteome</keyword>
<evidence type="ECO:0000256" key="6">
    <source>
        <dbReference type="SAM" id="MobiDB-lite"/>
    </source>
</evidence>
<evidence type="ECO:0000256" key="3">
    <source>
        <dbReference type="ARBA" id="ARBA00023125"/>
    </source>
</evidence>
<feature type="domain" description="TF-B3" evidence="7">
    <location>
        <begin position="169"/>
        <end position="232"/>
    </location>
</feature>
<evidence type="ECO:0000256" key="2">
    <source>
        <dbReference type="ARBA" id="ARBA00023015"/>
    </source>
</evidence>
<name>A0AAD9WQY9_9ROSI</name>
<dbReference type="Pfam" id="PF02362">
    <property type="entry name" value="B3"/>
    <property type="match status" value="1"/>
</dbReference>
<keyword evidence="5" id="KW-0539">Nucleus</keyword>
<reference evidence="8" key="1">
    <citation type="journal article" date="2023" name="Plant J.">
        <title>Genome sequences and population genomics provide insights into the demographic history, inbreeding, and mutation load of two 'living fossil' tree species of Dipteronia.</title>
        <authorList>
            <person name="Feng Y."/>
            <person name="Comes H.P."/>
            <person name="Chen J."/>
            <person name="Zhu S."/>
            <person name="Lu R."/>
            <person name="Zhang X."/>
            <person name="Li P."/>
            <person name="Qiu J."/>
            <person name="Olsen K.M."/>
            <person name="Qiu Y."/>
        </authorList>
    </citation>
    <scope>NUCLEOTIDE SEQUENCE</scope>
    <source>
        <strain evidence="8">KIB01</strain>
    </source>
</reference>
<evidence type="ECO:0000256" key="4">
    <source>
        <dbReference type="ARBA" id="ARBA00023163"/>
    </source>
</evidence>
<comment type="caution">
    <text evidence="8">The sequence shown here is derived from an EMBL/GenBank/DDBJ whole genome shotgun (WGS) entry which is preliminary data.</text>
</comment>
<keyword evidence="2" id="KW-0805">Transcription regulation</keyword>
<sequence>MEEVVVSSMKWSSAYEQGTVCDIFHWDDSGWRKCIICDKKLHCGCIMSVHKFTELDSGGVKCFECISNEESMVESTQGVPSQGAHFENPRDSEEPQGDAPGIYRRHLLVPILTKSDANSKNSRLVVPRKCAQVGYEIWRFVPVLLPVVKIVKRPNAFLPKLFEPKGFPITIQDPSGKEWKLRYRFWPNKSTIYVLEGMRSYYEFHQCKPGDKVAFYRIDPEGKLVLGVKKSPATSGQKGL</sequence>
<keyword evidence="4" id="KW-0804">Transcription</keyword>
<accession>A0AAD9WQY9</accession>
<dbReference type="PROSITE" id="PS50863">
    <property type="entry name" value="B3"/>
    <property type="match status" value="1"/>
</dbReference>
<protein>
    <recommendedName>
        <fullName evidence="7">TF-B3 domain-containing protein</fullName>
    </recommendedName>
</protein>
<dbReference type="Proteomes" id="UP001280121">
    <property type="component" value="Unassembled WGS sequence"/>
</dbReference>
<organism evidence="8 9">
    <name type="scientific">Dipteronia dyeriana</name>
    <dbReference type="NCBI Taxonomy" id="168575"/>
    <lineage>
        <taxon>Eukaryota</taxon>
        <taxon>Viridiplantae</taxon>
        <taxon>Streptophyta</taxon>
        <taxon>Embryophyta</taxon>
        <taxon>Tracheophyta</taxon>
        <taxon>Spermatophyta</taxon>
        <taxon>Magnoliopsida</taxon>
        <taxon>eudicotyledons</taxon>
        <taxon>Gunneridae</taxon>
        <taxon>Pentapetalae</taxon>
        <taxon>rosids</taxon>
        <taxon>malvids</taxon>
        <taxon>Sapindales</taxon>
        <taxon>Sapindaceae</taxon>
        <taxon>Hippocastanoideae</taxon>
        <taxon>Acereae</taxon>
        <taxon>Dipteronia</taxon>
    </lineage>
</organism>
<proteinExistence type="predicted"/>
<evidence type="ECO:0000256" key="1">
    <source>
        <dbReference type="ARBA" id="ARBA00004123"/>
    </source>
</evidence>
<dbReference type="InterPro" id="IPR015300">
    <property type="entry name" value="DNA-bd_pseudobarrel_sf"/>
</dbReference>
<dbReference type="SUPFAM" id="SSF101936">
    <property type="entry name" value="DNA-binding pseudobarrel domain"/>
    <property type="match status" value="1"/>
</dbReference>
<dbReference type="PANTHER" id="PTHR46245">
    <property type="entry name" value="B3 DOMAIN-CONTAINING PROTEIN OS07G0563300"/>
    <property type="match status" value="1"/>
</dbReference>
<dbReference type="GO" id="GO:0005634">
    <property type="term" value="C:nucleus"/>
    <property type="evidence" value="ECO:0007669"/>
    <property type="project" value="UniProtKB-SubCell"/>
</dbReference>
<evidence type="ECO:0000313" key="8">
    <source>
        <dbReference type="EMBL" id="KAK2639227.1"/>
    </source>
</evidence>
<dbReference type="EMBL" id="JANJYI010000008">
    <property type="protein sequence ID" value="KAK2639227.1"/>
    <property type="molecule type" value="Genomic_DNA"/>
</dbReference>
<dbReference type="InterPro" id="IPR003340">
    <property type="entry name" value="B3_DNA-bd"/>
</dbReference>
<evidence type="ECO:0000256" key="5">
    <source>
        <dbReference type="ARBA" id="ARBA00023242"/>
    </source>
</evidence>
<dbReference type="PANTHER" id="PTHR46245:SF19">
    <property type="entry name" value="TF-B3 DOMAIN-CONTAINING PROTEIN"/>
    <property type="match status" value="1"/>
</dbReference>
<gene>
    <name evidence="8" type="ORF">Ddye_027022</name>
</gene>
<dbReference type="AlphaFoldDB" id="A0AAD9WQY9"/>
<evidence type="ECO:0000259" key="7">
    <source>
        <dbReference type="PROSITE" id="PS50863"/>
    </source>
</evidence>
<dbReference type="CDD" id="cd10017">
    <property type="entry name" value="B3_DNA"/>
    <property type="match status" value="1"/>
</dbReference>
<dbReference type="SMART" id="SM01019">
    <property type="entry name" value="B3"/>
    <property type="match status" value="1"/>
</dbReference>
<dbReference type="Pfam" id="PF25813">
    <property type="entry name" value="zf_VAL1_N"/>
    <property type="match status" value="1"/>
</dbReference>
<dbReference type="Gene3D" id="2.40.330.10">
    <property type="entry name" value="DNA-binding pseudobarrel domain"/>
    <property type="match status" value="1"/>
</dbReference>
<dbReference type="GO" id="GO:0003677">
    <property type="term" value="F:DNA binding"/>
    <property type="evidence" value="ECO:0007669"/>
    <property type="project" value="UniProtKB-KW"/>
</dbReference>
<dbReference type="InterPro" id="IPR057743">
    <property type="entry name" value="Zfn_VAL1-3_N"/>
</dbReference>
<comment type="subcellular location">
    <subcellularLocation>
        <location evidence="1">Nucleus</location>
    </subcellularLocation>
</comment>
<keyword evidence="3" id="KW-0238">DNA-binding</keyword>
<feature type="region of interest" description="Disordered" evidence="6">
    <location>
        <begin position="77"/>
        <end position="100"/>
    </location>
</feature>